<dbReference type="AlphaFoldDB" id="A0A9D1DRD5"/>
<protein>
    <submittedName>
        <fullName evidence="1">Uncharacterized protein</fullName>
    </submittedName>
</protein>
<sequence length="63" mass="7003">MKKDKNSFPFYEDGWELDDVVSSTECTGLIPTPPASDGDADSYADIYSVPEPEDSYGFGKNFR</sequence>
<evidence type="ECO:0000313" key="2">
    <source>
        <dbReference type="Proteomes" id="UP000886785"/>
    </source>
</evidence>
<reference evidence="1" key="2">
    <citation type="journal article" date="2021" name="PeerJ">
        <title>Extensive microbial diversity within the chicken gut microbiome revealed by metagenomics and culture.</title>
        <authorList>
            <person name="Gilroy R."/>
            <person name="Ravi A."/>
            <person name="Getino M."/>
            <person name="Pursley I."/>
            <person name="Horton D.L."/>
            <person name="Alikhan N.F."/>
            <person name="Baker D."/>
            <person name="Gharbi K."/>
            <person name="Hall N."/>
            <person name="Watson M."/>
            <person name="Adriaenssens E.M."/>
            <person name="Foster-Nyarko E."/>
            <person name="Jarju S."/>
            <person name="Secka A."/>
            <person name="Antonio M."/>
            <person name="Oren A."/>
            <person name="Chaudhuri R.R."/>
            <person name="La Ragione R."/>
            <person name="Hildebrand F."/>
            <person name="Pallen M.J."/>
        </authorList>
    </citation>
    <scope>NUCLEOTIDE SEQUENCE</scope>
    <source>
        <strain evidence="1">ChiSjej1B19-7085</strain>
    </source>
</reference>
<gene>
    <name evidence="1" type="ORF">IAA54_07780</name>
</gene>
<organism evidence="1 2">
    <name type="scientific">Candidatus Gallacutalibacter pullicola</name>
    <dbReference type="NCBI Taxonomy" id="2840830"/>
    <lineage>
        <taxon>Bacteria</taxon>
        <taxon>Bacillati</taxon>
        <taxon>Bacillota</taxon>
        <taxon>Clostridia</taxon>
        <taxon>Eubacteriales</taxon>
        <taxon>Candidatus Gallacutalibacter</taxon>
    </lineage>
</organism>
<dbReference type="Proteomes" id="UP000886785">
    <property type="component" value="Unassembled WGS sequence"/>
</dbReference>
<reference evidence="1" key="1">
    <citation type="submission" date="2020-10" db="EMBL/GenBank/DDBJ databases">
        <authorList>
            <person name="Gilroy R."/>
        </authorList>
    </citation>
    <scope>NUCLEOTIDE SEQUENCE</scope>
    <source>
        <strain evidence="1">ChiSjej1B19-7085</strain>
    </source>
</reference>
<dbReference type="EMBL" id="DVHF01000086">
    <property type="protein sequence ID" value="HIR57556.1"/>
    <property type="molecule type" value="Genomic_DNA"/>
</dbReference>
<evidence type="ECO:0000313" key="1">
    <source>
        <dbReference type="EMBL" id="HIR57556.1"/>
    </source>
</evidence>
<proteinExistence type="predicted"/>
<name>A0A9D1DRD5_9FIRM</name>
<accession>A0A9D1DRD5</accession>
<comment type="caution">
    <text evidence="1">The sequence shown here is derived from an EMBL/GenBank/DDBJ whole genome shotgun (WGS) entry which is preliminary data.</text>
</comment>